<dbReference type="EMBL" id="GDIP01204694">
    <property type="protein sequence ID" value="JAJ18708.1"/>
    <property type="molecule type" value="Transcribed_RNA"/>
</dbReference>
<dbReference type="Gene3D" id="1.10.3520.10">
    <property type="entry name" value="Glycolipid transfer protein"/>
    <property type="match status" value="1"/>
</dbReference>
<dbReference type="Proteomes" id="UP000076858">
    <property type="component" value="Unassembled WGS sequence"/>
</dbReference>
<dbReference type="OrthoDB" id="205255at2759"/>
<reference evidence="4 5" key="3">
    <citation type="submission" date="2016-03" db="EMBL/GenBank/DDBJ databases">
        <title>EvidentialGene: Evidence-directed Construction of Genes on Genomes.</title>
        <authorList>
            <person name="Gilbert D.G."/>
            <person name="Choi J.-H."/>
            <person name="Mockaitis K."/>
            <person name="Colbourne J."/>
            <person name="Pfrender M."/>
        </authorList>
    </citation>
    <scope>NUCLEOTIDE SEQUENCE [LARGE SCALE GENOMIC DNA]</scope>
    <source>
        <strain evidence="4 5">Xinb3</strain>
        <tissue evidence="4">Complete organism</tissue>
    </source>
</reference>
<dbReference type="GO" id="GO:0005829">
    <property type="term" value="C:cytosol"/>
    <property type="evidence" value="ECO:0007669"/>
    <property type="project" value="TreeGrafter"/>
</dbReference>
<evidence type="ECO:0000313" key="4">
    <source>
        <dbReference type="EMBL" id="KZS14921.1"/>
    </source>
</evidence>
<evidence type="ECO:0000259" key="2">
    <source>
        <dbReference type="Pfam" id="PF08718"/>
    </source>
</evidence>
<dbReference type="GO" id="GO:0016020">
    <property type="term" value="C:membrane"/>
    <property type="evidence" value="ECO:0007669"/>
    <property type="project" value="TreeGrafter"/>
</dbReference>
<sequence length="211" mass="23789">MDTADRETFFTKAHSPFPEPTLDEKIKADEFLSASNHLAQFFGILGTIFTPVQSDISGNVKKLGKFIEENPEKVVYVNDIILLEAGVTQSISIDALLWLKRALEFTMLFIDGIVCDTKNGTPNEDLRPLCLQAYEKTLKKYHGWMVQQIFNLVSRACPSRRDLLASLALGETDMESVVVAQMEEVLVNLKKNVTIINQLYAQYNLDTEVKV</sequence>
<reference evidence="3" key="1">
    <citation type="submission" date="2015-10" db="EMBL/GenBank/DDBJ databases">
        <title>Daphnia magna gene sets from two clonal populations assembled and annotated with EvidentialGene.</title>
        <authorList>
            <person name="Gilbert D."/>
            <person name="Podicheti R."/>
            <person name="Orsini L."/>
            <person name="Colbourne J."/>
            <person name="Pfrender M."/>
        </authorList>
    </citation>
    <scope>NUCLEOTIDE SEQUENCE</scope>
</reference>
<keyword evidence="1" id="KW-0813">Transport</keyword>
<reference evidence="3" key="2">
    <citation type="submission" date="2015-10" db="EMBL/GenBank/DDBJ databases">
        <authorList>
            <person name="Gilbert D.G."/>
        </authorList>
    </citation>
    <scope>NUCLEOTIDE SEQUENCE</scope>
</reference>
<proteinExistence type="predicted"/>
<dbReference type="SUPFAM" id="SSF110004">
    <property type="entry name" value="Glycolipid transfer protein, GLTP"/>
    <property type="match status" value="1"/>
</dbReference>
<accession>A0A0P5AFU9</accession>
<dbReference type="STRING" id="35525.A0A0P5AFU9"/>
<feature type="domain" description="Glycolipid transfer protein" evidence="2">
    <location>
        <begin position="26"/>
        <end position="167"/>
    </location>
</feature>
<protein>
    <submittedName>
        <fullName evidence="3">Glycolipid transfer protein</fullName>
    </submittedName>
</protein>
<dbReference type="GO" id="GO:1902387">
    <property type="term" value="F:ceramide 1-phosphate binding"/>
    <property type="evidence" value="ECO:0007669"/>
    <property type="project" value="TreeGrafter"/>
</dbReference>
<dbReference type="PANTHER" id="PTHR10219:SF25">
    <property type="entry name" value="PLECKSTRIN HOMOLOGY DOMAIN-CONTAINING FAMILY A MEMBER 8"/>
    <property type="match status" value="1"/>
</dbReference>
<dbReference type="EMBL" id="LRGB01000930">
    <property type="protein sequence ID" value="KZS14921.1"/>
    <property type="molecule type" value="Genomic_DNA"/>
</dbReference>
<gene>
    <name evidence="4" type="ORF">APZ42_019456</name>
</gene>
<dbReference type="GO" id="GO:1902388">
    <property type="term" value="F:ceramide 1-phosphate transfer activity"/>
    <property type="evidence" value="ECO:0007669"/>
    <property type="project" value="TreeGrafter"/>
</dbReference>
<keyword evidence="5" id="KW-1185">Reference proteome</keyword>
<evidence type="ECO:0000256" key="1">
    <source>
        <dbReference type="ARBA" id="ARBA00022448"/>
    </source>
</evidence>
<dbReference type="InterPro" id="IPR036497">
    <property type="entry name" value="GLTP_sf"/>
</dbReference>
<evidence type="ECO:0000313" key="3">
    <source>
        <dbReference type="EMBL" id="JAJ18708.1"/>
    </source>
</evidence>
<evidence type="ECO:0000313" key="5">
    <source>
        <dbReference type="Proteomes" id="UP000076858"/>
    </source>
</evidence>
<dbReference type="InterPro" id="IPR014830">
    <property type="entry name" value="Glycolipid_transfer_prot_dom"/>
</dbReference>
<dbReference type="PANTHER" id="PTHR10219">
    <property type="entry name" value="GLYCOLIPID TRANSFER PROTEIN-RELATED"/>
    <property type="match status" value="1"/>
</dbReference>
<dbReference type="AlphaFoldDB" id="A0A0P5AFU9"/>
<organism evidence="3">
    <name type="scientific">Daphnia magna</name>
    <dbReference type="NCBI Taxonomy" id="35525"/>
    <lineage>
        <taxon>Eukaryota</taxon>
        <taxon>Metazoa</taxon>
        <taxon>Ecdysozoa</taxon>
        <taxon>Arthropoda</taxon>
        <taxon>Crustacea</taxon>
        <taxon>Branchiopoda</taxon>
        <taxon>Diplostraca</taxon>
        <taxon>Cladocera</taxon>
        <taxon>Anomopoda</taxon>
        <taxon>Daphniidae</taxon>
        <taxon>Daphnia</taxon>
    </lineage>
</organism>
<dbReference type="FunFam" id="1.10.3520.10:FF:000001">
    <property type="entry name" value="Pleckstrin domain-containing family A member 8"/>
    <property type="match status" value="1"/>
</dbReference>
<name>A0A0P5AFU9_9CRUS</name>
<dbReference type="Pfam" id="PF08718">
    <property type="entry name" value="GLTP"/>
    <property type="match status" value="1"/>
</dbReference>